<sequence>MFIPVFLWAQKDSIQELEGVDITAFQQVKLPTLEDEYVLDYLFDEQEIVLLSKLKLNYIIRRVDADFKELERIELKQKPERFYTDCMGYHHLLTTDSAYQIYFGNEGINFLYPMLKDKFLSLLSNCVGTTEKGLVYETFMNKNQTHMFIEFDTINDVNNLLYISNDMENYFSLLEDQIRHELEWAANINNLSAMSINFNHMVLSKEGYVPFFNIDTGFVILDHRQNIGIKGNFFQSKEIFDIVYHHKESWADHIIQAENGDIFYAKLLDGGLLMIQDLGHNFQEGGKITNVNKHTFPQQLKIKDGYLYYLAREHKEDSYIKLWKVKV</sequence>
<dbReference type="AlphaFoldDB" id="A0A1I6YJ18"/>
<organism evidence="1 2">
    <name type="scientific">Lishizhenia tianjinensis</name>
    <dbReference type="NCBI Taxonomy" id="477690"/>
    <lineage>
        <taxon>Bacteria</taxon>
        <taxon>Pseudomonadati</taxon>
        <taxon>Bacteroidota</taxon>
        <taxon>Flavobacteriia</taxon>
        <taxon>Flavobacteriales</taxon>
        <taxon>Crocinitomicaceae</taxon>
        <taxon>Lishizhenia</taxon>
    </lineage>
</organism>
<name>A0A1I6YJ18_9FLAO</name>
<evidence type="ECO:0000313" key="1">
    <source>
        <dbReference type="EMBL" id="SFT50503.1"/>
    </source>
</evidence>
<dbReference type="EMBL" id="FPAS01000001">
    <property type="protein sequence ID" value="SFT50503.1"/>
    <property type="molecule type" value="Genomic_DNA"/>
</dbReference>
<gene>
    <name evidence="1" type="ORF">SAMN05216474_0939</name>
</gene>
<accession>A0A1I6YJ18</accession>
<dbReference type="STRING" id="477690.SAMN05216474_0939"/>
<keyword evidence="2" id="KW-1185">Reference proteome</keyword>
<dbReference type="Proteomes" id="UP000236454">
    <property type="component" value="Unassembled WGS sequence"/>
</dbReference>
<protein>
    <submittedName>
        <fullName evidence="1">Uncharacterized protein</fullName>
    </submittedName>
</protein>
<proteinExistence type="predicted"/>
<evidence type="ECO:0000313" key="2">
    <source>
        <dbReference type="Proteomes" id="UP000236454"/>
    </source>
</evidence>
<reference evidence="1 2" key="1">
    <citation type="submission" date="2016-10" db="EMBL/GenBank/DDBJ databases">
        <authorList>
            <person name="de Groot N.N."/>
        </authorList>
    </citation>
    <scope>NUCLEOTIDE SEQUENCE [LARGE SCALE GENOMIC DNA]</scope>
    <source>
        <strain evidence="1 2">CGMCC 1.7005</strain>
    </source>
</reference>